<dbReference type="EC" id="6.3.4.15" evidence="6"/>
<comment type="similarity">
    <text evidence="6">Belongs to the biotin--protein ligase family.</text>
</comment>
<keyword evidence="6" id="KW-0238">DNA-binding</keyword>
<dbReference type="GO" id="GO:0005524">
    <property type="term" value="F:ATP binding"/>
    <property type="evidence" value="ECO:0007669"/>
    <property type="project" value="UniProtKB-UniRule"/>
</dbReference>
<evidence type="ECO:0000256" key="2">
    <source>
        <dbReference type="ARBA" id="ARBA00022741"/>
    </source>
</evidence>
<feature type="binding site" evidence="6">
    <location>
        <begin position="123"/>
        <end position="125"/>
    </location>
    <ligand>
        <name>biotin</name>
        <dbReference type="ChEBI" id="CHEBI:57586"/>
    </ligand>
</feature>
<dbReference type="PROSITE" id="PS51733">
    <property type="entry name" value="BPL_LPL_CATALYTIC"/>
    <property type="match status" value="1"/>
</dbReference>
<name>A0A4Y1YNV0_9PROT</name>
<dbReference type="InterPro" id="IPR036390">
    <property type="entry name" value="WH_DNA-bd_sf"/>
</dbReference>
<dbReference type="InterPro" id="IPR004143">
    <property type="entry name" value="BPL_LPL_catalytic"/>
</dbReference>
<feature type="binding site" evidence="6">
    <location>
        <position position="119"/>
    </location>
    <ligand>
        <name>biotin</name>
        <dbReference type="ChEBI" id="CHEBI:57586"/>
    </ligand>
</feature>
<dbReference type="Pfam" id="PF03099">
    <property type="entry name" value="BPL_LplA_LipB"/>
    <property type="match status" value="1"/>
</dbReference>
<dbReference type="NCBIfam" id="TIGR00121">
    <property type="entry name" value="birA_ligase"/>
    <property type="match status" value="1"/>
</dbReference>
<dbReference type="InterPro" id="IPR008988">
    <property type="entry name" value="Transcriptional_repressor_C"/>
</dbReference>
<dbReference type="SUPFAM" id="SSF46785">
    <property type="entry name" value="Winged helix' DNA-binding domain"/>
    <property type="match status" value="1"/>
</dbReference>
<sequence length="330" mass="36219">MKPLAFTLLRILADGNYHSGTALGRMLNISRSSVFNMLSKLECYGVTIHRVRGRGYRWLNPVRWLDSEQIRHYLAEYGYSIAIEIADVVESTNSLLLQRAMQQEVVADQGIQVLAAELQTQGRGRRGRTWSSGLGDSLTFSVLWPSKCTVNALSGLSLAVGIAIVRALATFEICNIALKWPNDVTVDHNKLAGVLIELHGDMLSPSKVIIGIGLNTKLSAIVKNQIEQKVTDIATIAAQVPDRNQLLAVLLRELIQVLGSFEQNGFAPFVEEWQRYHAYQHKAVRISFPDGNSKDGVAIGVASDGALLVEMGNETVQLRSGEVSLRGLAK</sequence>
<evidence type="ECO:0000256" key="4">
    <source>
        <dbReference type="ARBA" id="ARBA00023267"/>
    </source>
</evidence>
<dbReference type="SUPFAM" id="SSF50037">
    <property type="entry name" value="C-terminal domain of transcriptional repressors"/>
    <property type="match status" value="1"/>
</dbReference>
<keyword evidence="3 6" id="KW-0067">ATP-binding</keyword>
<keyword evidence="1 6" id="KW-0436">Ligase</keyword>
<keyword evidence="2 6" id="KW-0547">Nucleotide-binding</keyword>
<feature type="DNA-binding region" description="H-T-H motif" evidence="6">
    <location>
        <begin position="20"/>
        <end position="39"/>
    </location>
</feature>
<feature type="domain" description="BPL/LPL catalytic" evidence="7">
    <location>
        <begin position="68"/>
        <end position="262"/>
    </location>
</feature>
<dbReference type="Pfam" id="PF02237">
    <property type="entry name" value="BPL_C"/>
    <property type="match status" value="1"/>
</dbReference>
<accession>A0A4Y1YNV0</accession>
<dbReference type="KEGG" id="nst:Nstercoris_00933"/>
<evidence type="ECO:0000256" key="1">
    <source>
        <dbReference type="ARBA" id="ARBA00022598"/>
    </source>
</evidence>
<dbReference type="Pfam" id="PF08279">
    <property type="entry name" value="HTH_11"/>
    <property type="match status" value="1"/>
</dbReference>
<evidence type="ECO:0000313" key="9">
    <source>
        <dbReference type="Proteomes" id="UP000316473"/>
    </source>
</evidence>
<comment type="catalytic activity">
    <reaction evidence="5 6">
        <text>biotin + L-lysyl-[protein] + ATP = N(6)-biotinyl-L-lysyl-[protein] + AMP + diphosphate + H(+)</text>
        <dbReference type="Rhea" id="RHEA:11756"/>
        <dbReference type="Rhea" id="RHEA-COMP:9752"/>
        <dbReference type="Rhea" id="RHEA-COMP:10505"/>
        <dbReference type="ChEBI" id="CHEBI:15378"/>
        <dbReference type="ChEBI" id="CHEBI:29969"/>
        <dbReference type="ChEBI" id="CHEBI:30616"/>
        <dbReference type="ChEBI" id="CHEBI:33019"/>
        <dbReference type="ChEBI" id="CHEBI:57586"/>
        <dbReference type="ChEBI" id="CHEBI:83144"/>
        <dbReference type="ChEBI" id="CHEBI:456215"/>
        <dbReference type="EC" id="6.3.4.15"/>
    </reaction>
</comment>
<dbReference type="InterPro" id="IPR004408">
    <property type="entry name" value="Biotin_CoA_COase_ligase"/>
</dbReference>
<evidence type="ECO:0000259" key="7">
    <source>
        <dbReference type="PROSITE" id="PS51733"/>
    </source>
</evidence>
<dbReference type="GO" id="GO:0005737">
    <property type="term" value="C:cytoplasm"/>
    <property type="evidence" value="ECO:0007669"/>
    <property type="project" value="TreeGrafter"/>
</dbReference>
<comment type="function">
    <text evidence="6">Acts both as a biotin--[acetyl-CoA-carboxylase] ligase and a repressor.</text>
</comment>
<dbReference type="SUPFAM" id="SSF55681">
    <property type="entry name" value="Class II aaRS and biotin synthetases"/>
    <property type="match status" value="1"/>
</dbReference>
<dbReference type="PANTHER" id="PTHR12835">
    <property type="entry name" value="BIOTIN PROTEIN LIGASE"/>
    <property type="match status" value="1"/>
</dbReference>
<reference evidence="8 9" key="1">
    <citation type="submission" date="2019-06" db="EMBL/GenBank/DDBJ databases">
        <title>Nitrosomonas stercoris KYUHI-S whole genome shotgun sequence.</title>
        <authorList>
            <person name="Nakagawa T."/>
            <person name="Tsuchiya Y."/>
            <person name="Takahashi R."/>
        </authorList>
    </citation>
    <scope>NUCLEOTIDE SEQUENCE [LARGE SCALE GENOMIC DNA]</scope>
    <source>
        <strain evidence="8 9">KYUHI-S</strain>
    </source>
</reference>
<dbReference type="GO" id="GO:0006355">
    <property type="term" value="P:regulation of DNA-templated transcription"/>
    <property type="evidence" value="ECO:0007669"/>
    <property type="project" value="UniProtKB-UniRule"/>
</dbReference>
<dbReference type="InterPro" id="IPR003142">
    <property type="entry name" value="BPL_C"/>
</dbReference>
<keyword evidence="6" id="KW-0804">Transcription</keyword>
<dbReference type="AlphaFoldDB" id="A0A4Y1YNV0"/>
<evidence type="ECO:0000256" key="3">
    <source>
        <dbReference type="ARBA" id="ARBA00022840"/>
    </source>
</evidence>
<proteinExistence type="inferred from homology"/>
<keyword evidence="6" id="KW-0805">Transcription regulation</keyword>
<keyword evidence="6" id="KW-0678">Repressor</keyword>
<evidence type="ECO:0000256" key="5">
    <source>
        <dbReference type="ARBA" id="ARBA00047846"/>
    </source>
</evidence>
<dbReference type="HAMAP" id="MF_00978">
    <property type="entry name" value="Bifunct_BirA"/>
    <property type="match status" value="1"/>
</dbReference>
<dbReference type="Proteomes" id="UP000316473">
    <property type="component" value="Chromosome"/>
</dbReference>
<gene>
    <name evidence="6" type="primary">birA</name>
    <name evidence="8" type="ORF">Nstercoris_00933</name>
</gene>
<dbReference type="PANTHER" id="PTHR12835:SF5">
    <property type="entry name" value="BIOTIN--PROTEIN LIGASE"/>
    <property type="match status" value="1"/>
</dbReference>
<dbReference type="GO" id="GO:0003677">
    <property type="term" value="F:DNA binding"/>
    <property type="evidence" value="ECO:0007669"/>
    <property type="project" value="UniProtKB-UniRule"/>
</dbReference>
<evidence type="ECO:0000256" key="6">
    <source>
        <dbReference type="HAMAP-Rule" id="MF_00978"/>
    </source>
</evidence>
<dbReference type="Gene3D" id="1.10.10.10">
    <property type="entry name" value="Winged helix-like DNA-binding domain superfamily/Winged helix DNA-binding domain"/>
    <property type="match status" value="1"/>
</dbReference>
<organism evidence="8 9">
    <name type="scientific">Nitrosomonas stercoris</name>
    <dbReference type="NCBI Taxonomy" id="1444684"/>
    <lineage>
        <taxon>Bacteria</taxon>
        <taxon>Pseudomonadati</taxon>
        <taxon>Pseudomonadota</taxon>
        <taxon>Betaproteobacteria</taxon>
        <taxon>Nitrosomonadales</taxon>
        <taxon>Nitrosomonadaceae</taxon>
        <taxon>Nitrosomonas</taxon>
    </lineage>
</organism>
<dbReference type="EMBL" id="AP019755">
    <property type="protein sequence ID" value="BBL34691.1"/>
    <property type="molecule type" value="Genomic_DNA"/>
</dbReference>
<keyword evidence="9" id="KW-1185">Reference proteome</keyword>
<dbReference type="InterPro" id="IPR045864">
    <property type="entry name" value="aa-tRNA-synth_II/BPL/LPL"/>
</dbReference>
<dbReference type="Gene3D" id="3.30.930.10">
    <property type="entry name" value="Bira Bifunctional Protein, Domain 2"/>
    <property type="match status" value="1"/>
</dbReference>
<dbReference type="InterPro" id="IPR030855">
    <property type="entry name" value="Bifunct_BirA"/>
</dbReference>
<dbReference type="GO" id="GO:0004077">
    <property type="term" value="F:biotin--[biotin carboxyl-carrier protein] ligase activity"/>
    <property type="evidence" value="ECO:0007669"/>
    <property type="project" value="UniProtKB-UniRule"/>
</dbReference>
<feature type="binding site" evidence="6">
    <location>
        <position position="190"/>
    </location>
    <ligand>
        <name>biotin</name>
        <dbReference type="ChEBI" id="CHEBI:57586"/>
    </ligand>
</feature>
<feature type="binding site" evidence="6">
    <location>
        <begin position="91"/>
        <end position="93"/>
    </location>
    <ligand>
        <name>biotin</name>
        <dbReference type="ChEBI" id="CHEBI:57586"/>
    </ligand>
</feature>
<dbReference type="CDD" id="cd16442">
    <property type="entry name" value="BPL"/>
    <property type="match status" value="1"/>
</dbReference>
<dbReference type="Gene3D" id="2.30.30.100">
    <property type="match status" value="1"/>
</dbReference>
<dbReference type="InterPro" id="IPR013196">
    <property type="entry name" value="HTH_11"/>
</dbReference>
<protein>
    <recommendedName>
        <fullName evidence="6">Bifunctional ligase/repressor BirA</fullName>
    </recommendedName>
    <alternativeName>
        <fullName evidence="6">Biotin--[acetyl-CoA-carboxylase] ligase</fullName>
        <ecNumber evidence="6">6.3.4.15</ecNumber>
    </alternativeName>
    <alternativeName>
        <fullName evidence="6">Biotin--protein ligase</fullName>
    </alternativeName>
    <alternativeName>
        <fullName evidence="6">Biotin-[acetyl-CoA carboxylase] synthetase</fullName>
    </alternativeName>
</protein>
<evidence type="ECO:0000313" key="8">
    <source>
        <dbReference type="EMBL" id="BBL34691.1"/>
    </source>
</evidence>
<dbReference type="InterPro" id="IPR036388">
    <property type="entry name" value="WH-like_DNA-bd_sf"/>
</dbReference>
<keyword evidence="4 6" id="KW-0092">Biotin</keyword>